<dbReference type="EMBL" id="JAAVJI010000002">
    <property type="protein sequence ID" value="NJO99882.1"/>
    <property type="molecule type" value="Genomic_DNA"/>
</dbReference>
<evidence type="ECO:0000313" key="3">
    <source>
        <dbReference type="Proteomes" id="UP000746535"/>
    </source>
</evidence>
<reference evidence="2 3" key="1">
    <citation type="submission" date="2020-03" db="EMBL/GenBank/DDBJ databases">
        <authorList>
            <person name="Wang L."/>
            <person name="He N."/>
            <person name="Li Y."/>
            <person name="Fang Y."/>
            <person name="Zhang F."/>
        </authorList>
    </citation>
    <scope>NUCLEOTIDE SEQUENCE [LARGE SCALE GENOMIC DNA]</scope>
    <source>
        <strain evidence="3">hsmgli-8</strain>
    </source>
</reference>
<keyword evidence="1" id="KW-1133">Transmembrane helix</keyword>
<sequence length="73" mass="7373">MLRRLACRTAGRMPADDLLATATPAAALFTFPLLLIAIALVGLGIATHSAPSAAIGAICLVAALSKPKAAHPR</sequence>
<protein>
    <submittedName>
        <fullName evidence="2">Uncharacterized protein</fullName>
    </submittedName>
</protein>
<keyword evidence="3" id="KW-1185">Reference proteome</keyword>
<dbReference type="Proteomes" id="UP000746535">
    <property type="component" value="Unassembled WGS sequence"/>
</dbReference>
<keyword evidence="1" id="KW-0472">Membrane</keyword>
<evidence type="ECO:0000256" key="1">
    <source>
        <dbReference type="SAM" id="Phobius"/>
    </source>
</evidence>
<accession>A0ABX0YCS4</accession>
<comment type="caution">
    <text evidence="2">The sequence shown here is derived from an EMBL/GenBank/DDBJ whole genome shotgun (WGS) entry which is preliminary data.</text>
</comment>
<name>A0ABX0YCS4_9PSED</name>
<keyword evidence="1" id="KW-0812">Transmembrane</keyword>
<feature type="transmembrane region" description="Helical" evidence="1">
    <location>
        <begin position="21"/>
        <end position="43"/>
    </location>
</feature>
<proteinExistence type="predicted"/>
<dbReference type="RefSeq" id="WP_168081510.1">
    <property type="nucleotide sequence ID" value="NZ_JAAVJI010000002.1"/>
</dbReference>
<gene>
    <name evidence="2" type="ORF">HBH25_03255</name>
</gene>
<feature type="transmembrane region" description="Helical" evidence="1">
    <location>
        <begin position="49"/>
        <end position="65"/>
    </location>
</feature>
<organism evidence="2 3">
    <name type="scientific">Pseudomonas quercus</name>
    <dbReference type="NCBI Taxonomy" id="2722792"/>
    <lineage>
        <taxon>Bacteria</taxon>
        <taxon>Pseudomonadati</taxon>
        <taxon>Pseudomonadota</taxon>
        <taxon>Gammaproteobacteria</taxon>
        <taxon>Pseudomonadales</taxon>
        <taxon>Pseudomonadaceae</taxon>
        <taxon>Pseudomonas</taxon>
    </lineage>
</organism>
<evidence type="ECO:0000313" key="2">
    <source>
        <dbReference type="EMBL" id="NJO99882.1"/>
    </source>
</evidence>